<organism evidence="6 7">
    <name type="scientific">Paenibacillus sambharensis</name>
    <dbReference type="NCBI Taxonomy" id="1803190"/>
    <lineage>
        <taxon>Bacteria</taxon>
        <taxon>Bacillati</taxon>
        <taxon>Bacillota</taxon>
        <taxon>Bacilli</taxon>
        <taxon>Bacillales</taxon>
        <taxon>Paenibacillaceae</taxon>
        <taxon>Paenibacillus</taxon>
    </lineage>
</organism>
<dbReference type="PRINTS" id="PR00143">
    <property type="entry name" value="CITRTSNTHASE"/>
</dbReference>
<dbReference type="OrthoDB" id="9800864at2"/>
<gene>
    <name evidence="6" type="ORF">DNH61_06265</name>
</gene>
<dbReference type="GO" id="GO:0036440">
    <property type="term" value="F:citrate synthase activity"/>
    <property type="evidence" value="ECO:0007669"/>
    <property type="project" value="UniProtKB-EC"/>
</dbReference>
<dbReference type="GO" id="GO:0005829">
    <property type="term" value="C:cytosol"/>
    <property type="evidence" value="ECO:0007669"/>
    <property type="project" value="TreeGrafter"/>
</dbReference>
<evidence type="ECO:0000256" key="2">
    <source>
        <dbReference type="ARBA" id="ARBA00010566"/>
    </source>
</evidence>
<evidence type="ECO:0000313" key="6">
    <source>
        <dbReference type="EMBL" id="PZD96798.1"/>
    </source>
</evidence>
<dbReference type="InterPro" id="IPR016143">
    <property type="entry name" value="Citrate_synth-like_sm_a-sub"/>
</dbReference>
<sequence>MGNEQLVLEHDRSLQKHSIPPVESFIGEVLGLDTAEITDELEYRSILNWDSLGHVNLILALEKLLGIVIDDEMRTQLTSVPSIRRFIQQHSSGVQASEAELPHPADVHETARTDKIFRGLAGVTFDRTRTTLIDGKAGRLQYRGYSIHDLVTFSCFEETAYLLVYGTLPTQPQLETFKHQLAASRSLPPELYRIIESIRDAQPVEVLRTAVSALACFDEHRQDGTTDAMNMRIIRLIAQIPTIIAAHHAIRNRTPITIPHSTLPHAANFLYMLQGELPTEQAARIVDKVFILHADHGSNASAFTARVVAGTKSDLYAAVTAAVSAFAGSLHGGAIESVMTMVLEIGHPDRAEEYIRRLQEQKQPVMGFGHRVYQTEDPRARHLKQAAYQLSLELQKPVYYEILEAVVKAMKPYMAKGMDVNVDFYASVIYYLLGLPKDLFIPVFAAGRMPGWIAQIQEQYDNNILIRPLLQYVGEEDRPYIAIGQR</sequence>
<dbReference type="EMBL" id="QKRB01000036">
    <property type="protein sequence ID" value="PZD96798.1"/>
    <property type="molecule type" value="Genomic_DNA"/>
</dbReference>
<accession>A0A2W1L9C4</accession>
<dbReference type="InterPro" id="IPR016142">
    <property type="entry name" value="Citrate_synth-like_lrg_a-sub"/>
</dbReference>
<comment type="caution">
    <text evidence="6">The sequence shown here is derived from an EMBL/GenBank/DDBJ whole genome shotgun (WGS) entry which is preliminary data.</text>
</comment>
<evidence type="ECO:0000256" key="3">
    <source>
        <dbReference type="ARBA" id="ARBA00012972"/>
    </source>
</evidence>
<dbReference type="Proteomes" id="UP000249522">
    <property type="component" value="Unassembled WGS sequence"/>
</dbReference>
<evidence type="ECO:0000256" key="1">
    <source>
        <dbReference type="ARBA" id="ARBA00005163"/>
    </source>
</evidence>
<dbReference type="InterPro" id="IPR002020">
    <property type="entry name" value="Citrate_synthase"/>
</dbReference>
<dbReference type="Gene3D" id="1.10.230.10">
    <property type="entry name" value="Cytochrome P450-Terp, domain 2"/>
    <property type="match status" value="1"/>
</dbReference>
<dbReference type="PANTHER" id="PTHR11739">
    <property type="entry name" value="CITRATE SYNTHASE"/>
    <property type="match status" value="1"/>
</dbReference>
<proteinExistence type="inferred from homology"/>
<dbReference type="SUPFAM" id="SSF47336">
    <property type="entry name" value="ACP-like"/>
    <property type="match status" value="1"/>
</dbReference>
<dbReference type="Pfam" id="PF00285">
    <property type="entry name" value="Citrate_synt"/>
    <property type="match status" value="1"/>
</dbReference>
<reference evidence="6 7" key="1">
    <citation type="submission" date="2018-06" db="EMBL/GenBank/DDBJ databases">
        <title>Paenibacillus imtechensis sp. nov.</title>
        <authorList>
            <person name="Pinnaka A.K."/>
            <person name="Singh H."/>
            <person name="Kaur M."/>
        </authorList>
    </citation>
    <scope>NUCLEOTIDE SEQUENCE [LARGE SCALE GENOMIC DNA]</scope>
    <source>
        <strain evidence="6 7">SMB1</strain>
    </source>
</reference>
<dbReference type="Gene3D" id="1.10.580.10">
    <property type="entry name" value="Citrate Synthase, domain 1"/>
    <property type="match status" value="1"/>
</dbReference>
<dbReference type="InterPro" id="IPR019810">
    <property type="entry name" value="Citrate_synthase_AS"/>
</dbReference>
<keyword evidence="4 5" id="KW-0808">Transferase</keyword>
<evidence type="ECO:0000256" key="4">
    <source>
        <dbReference type="ARBA" id="ARBA00022679"/>
    </source>
</evidence>
<dbReference type="EC" id="2.3.3.16" evidence="3"/>
<dbReference type="AlphaFoldDB" id="A0A2W1L9C4"/>
<dbReference type="InterPro" id="IPR036969">
    <property type="entry name" value="Citrate_synthase_sf"/>
</dbReference>
<evidence type="ECO:0000256" key="5">
    <source>
        <dbReference type="RuleBase" id="RU003406"/>
    </source>
</evidence>
<dbReference type="GO" id="GO:0006099">
    <property type="term" value="P:tricarboxylic acid cycle"/>
    <property type="evidence" value="ECO:0007669"/>
    <property type="project" value="UniProtKB-UniPathway"/>
</dbReference>
<dbReference type="RefSeq" id="WP_111145809.1">
    <property type="nucleotide sequence ID" value="NZ_QKRB01000036.1"/>
</dbReference>
<name>A0A2W1L9C4_9BACL</name>
<comment type="similarity">
    <text evidence="2 5">Belongs to the citrate synthase family.</text>
</comment>
<comment type="pathway">
    <text evidence="1">Carbohydrate metabolism; tricarboxylic acid cycle.</text>
</comment>
<evidence type="ECO:0000313" key="7">
    <source>
        <dbReference type="Proteomes" id="UP000249522"/>
    </source>
</evidence>
<dbReference type="PANTHER" id="PTHR11739:SF4">
    <property type="entry name" value="CITRATE SYNTHASE, PEROXISOMAL"/>
    <property type="match status" value="1"/>
</dbReference>
<dbReference type="PROSITE" id="PS00480">
    <property type="entry name" value="CITRATE_SYNTHASE"/>
    <property type="match status" value="1"/>
</dbReference>
<dbReference type="Gene3D" id="1.10.1200.10">
    <property type="entry name" value="ACP-like"/>
    <property type="match status" value="1"/>
</dbReference>
<dbReference type="UniPathway" id="UPA00223"/>
<keyword evidence="7" id="KW-1185">Reference proteome</keyword>
<dbReference type="SUPFAM" id="SSF48256">
    <property type="entry name" value="Citrate synthase"/>
    <property type="match status" value="1"/>
</dbReference>
<dbReference type="GO" id="GO:0005975">
    <property type="term" value="P:carbohydrate metabolic process"/>
    <property type="evidence" value="ECO:0007669"/>
    <property type="project" value="TreeGrafter"/>
</dbReference>
<protein>
    <recommendedName>
        <fullName evidence="3">citrate synthase (unknown stereospecificity)</fullName>
        <ecNumber evidence="3">2.3.3.16</ecNumber>
    </recommendedName>
</protein>
<dbReference type="InterPro" id="IPR036736">
    <property type="entry name" value="ACP-like_sf"/>
</dbReference>